<dbReference type="Pfam" id="PF22612">
    <property type="entry name" value="GH113"/>
    <property type="match status" value="1"/>
</dbReference>
<keyword evidence="3" id="KW-1185">Reference proteome</keyword>
<gene>
    <name evidence="2" type="ORF">NMS_1282</name>
</gene>
<dbReference type="CDD" id="cd19608">
    <property type="entry name" value="GH113_mannanase-like"/>
    <property type="match status" value="1"/>
</dbReference>
<organism evidence="2 3">
    <name type="scientific">Nonlabens marinus S1-08</name>
    <dbReference type="NCBI Taxonomy" id="1454201"/>
    <lineage>
        <taxon>Bacteria</taxon>
        <taxon>Pseudomonadati</taxon>
        <taxon>Bacteroidota</taxon>
        <taxon>Flavobacteriia</taxon>
        <taxon>Flavobacteriales</taxon>
        <taxon>Flavobacteriaceae</taxon>
        <taxon>Nonlabens</taxon>
    </lineage>
</organism>
<protein>
    <recommendedName>
        <fullName evidence="4">Glycoside hydrolase</fullName>
    </recommendedName>
</protein>
<dbReference type="HOGENOM" id="CLU_074032_0_0_10"/>
<dbReference type="SUPFAM" id="SSF51445">
    <property type="entry name" value="(Trans)glycosidases"/>
    <property type="match status" value="1"/>
</dbReference>
<feature type="signal peptide" evidence="1">
    <location>
        <begin position="1"/>
        <end position="15"/>
    </location>
</feature>
<evidence type="ECO:0000313" key="3">
    <source>
        <dbReference type="Proteomes" id="UP000031760"/>
    </source>
</evidence>
<dbReference type="InterPro" id="IPR017853">
    <property type="entry name" value="GH"/>
</dbReference>
<sequence>MLLKFMKLFISICFAAVILSSCDAQKPTPPELIKGISFVATRDTINDAVVQPIKNYNANYVSVHPYGFMRDMENPAVNYNSSRQWWGERLAGTKSTIDIFHSKGLRVMLKPQIWIGRGVYTGTIEMPDESRWDTLAATYERFIMDHAQVAEQTNTEIFCIGTELESFVTARPEYWNDLVKKIRSVYKGKLTYAGNWDSYKHVPFWDQMDYIGIDAYFPVSDQKTPDVATAKAGWSSWMDELSSLSRKHNKKILFAEYGYTSADYAGKEPWKSADETQESNEQAQQQLLQAQYDTIWNQEWFAGGFLWKHHAEQGRRGFDKLFTPQGKIGATTVSEAYSRF</sequence>
<dbReference type="EMBL" id="AP014548">
    <property type="protein sequence ID" value="BAO55291.1"/>
    <property type="molecule type" value="Genomic_DNA"/>
</dbReference>
<evidence type="ECO:0008006" key="4">
    <source>
        <dbReference type="Google" id="ProtNLM"/>
    </source>
</evidence>
<reference evidence="2 3" key="1">
    <citation type="journal article" date="2014" name="Proc. Natl. Acad. Sci. U.S.A.">
        <title>Functional characterization of flavobacteria rhodopsins reveals a unique class of light-driven chloride pump in bacteria.</title>
        <authorList>
            <person name="Yoshizawa S."/>
            <person name="Kumagai Y."/>
            <person name="Kim H."/>
            <person name="Ogura Y."/>
            <person name="Hayashi T."/>
            <person name="Iwasaki W."/>
            <person name="DeLong E.F."/>
            <person name="Kogure K."/>
        </authorList>
    </citation>
    <scope>NUCLEOTIDE SEQUENCE [LARGE SCALE GENOMIC DNA]</scope>
    <source>
        <strain evidence="2 3">S1-08</strain>
    </source>
</reference>
<dbReference type="KEGG" id="nmf:NMS_1282"/>
<feature type="chain" id="PRO_5012836422" description="Glycoside hydrolase" evidence="1">
    <location>
        <begin position="16"/>
        <end position="340"/>
    </location>
</feature>
<dbReference type="STRING" id="1454201.NMS_1282"/>
<name>W8VZW6_9FLAO</name>
<evidence type="ECO:0000256" key="1">
    <source>
        <dbReference type="SAM" id="SignalP"/>
    </source>
</evidence>
<dbReference type="Gene3D" id="3.20.20.80">
    <property type="entry name" value="Glycosidases"/>
    <property type="match status" value="1"/>
</dbReference>
<dbReference type="PROSITE" id="PS51257">
    <property type="entry name" value="PROKAR_LIPOPROTEIN"/>
    <property type="match status" value="1"/>
</dbReference>
<dbReference type="InterPro" id="IPR055151">
    <property type="entry name" value="GH113"/>
</dbReference>
<dbReference type="AlphaFoldDB" id="W8VZW6"/>
<proteinExistence type="predicted"/>
<dbReference type="Proteomes" id="UP000031760">
    <property type="component" value="Chromosome"/>
</dbReference>
<keyword evidence="1" id="KW-0732">Signal</keyword>
<accession>W8VZW6</accession>
<evidence type="ECO:0000313" key="2">
    <source>
        <dbReference type="EMBL" id="BAO55291.1"/>
    </source>
</evidence>